<keyword evidence="1" id="KW-0472">Membrane</keyword>
<dbReference type="AlphaFoldDB" id="A0A1W2DD56"/>
<organism evidence="2 3">
    <name type="scientific">Desulfocicer vacuolatum DSM 3385</name>
    <dbReference type="NCBI Taxonomy" id="1121400"/>
    <lineage>
        <taxon>Bacteria</taxon>
        <taxon>Pseudomonadati</taxon>
        <taxon>Thermodesulfobacteriota</taxon>
        <taxon>Desulfobacteria</taxon>
        <taxon>Desulfobacterales</taxon>
        <taxon>Desulfobacteraceae</taxon>
        <taxon>Desulfocicer</taxon>
    </lineage>
</organism>
<reference evidence="2 3" key="1">
    <citation type="submission" date="2017-04" db="EMBL/GenBank/DDBJ databases">
        <authorList>
            <person name="Afonso C.L."/>
            <person name="Miller P.J."/>
            <person name="Scott M.A."/>
            <person name="Spackman E."/>
            <person name="Goraichik I."/>
            <person name="Dimitrov K.M."/>
            <person name="Suarez D.L."/>
            <person name="Swayne D.E."/>
        </authorList>
    </citation>
    <scope>NUCLEOTIDE SEQUENCE [LARGE SCALE GENOMIC DNA]</scope>
    <source>
        <strain evidence="2 3">DSM 3385</strain>
    </source>
</reference>
<dbReference type="EMBL" id="FWXY01000017">
    <property type="protein sequence ID" value="SMC95479.1"/>
    <property type="molecule type" value="Genomic_DNA"/>
</dbReference>
<dbReference type="OrthoDB" id="5431327at2"/>
<feature type="transmembrane region" description="Helical" evidence="1">
    <location>
        <begin position="15"/>
        <end position="37"/>
    </location>
</feature>
<dbReference type="Proteomes" id="UP000192418">
    <property type="component" value="Unassembled WGS sequence"/>
</dbReference>
<gene>
    <name evidence="2" type="ORF">SAMN02746065_11715</name>
</gene>
<protein>
    <submittedName>
        <fullName evidence="2">Uncharacterized protein</fullName>
    </submittedName>
</protein>
<sequence>MEENRFFKYIWRFNAIVLMIAGLLAIGVLTFGGYKIYLETTRERNTKNIVNIQEGGEIEEEWQLGYLSKIEGTPYVMIPLNSDQSYSQSYYSKSSSSARNYLFINSQNNEKHWLFNTNKYLVVDSEFLTERDYGDEKRKIRAILYKVVKNDTDKDKRLTGKDIKAIGISMPNGKGYKEVLQDVDLFIGHQLIDKNTLLIVYQKKGVGYSANVLLSGFVLTNEAELPDINP</sequence>
<dbReference type="RefSeq" id="WP_084070197.1">
    <property type="nucleotide sequence ID" value="NZ_FWXY01000017.1"/>
</dbReference>
<name>A0A1W2DD56_9BACT</name>
<evidence type="ECO:0000256" key="1">
    <source>
        <dbReference type="SAM" id="Phobius"/>
    </source>
</evidence>
<evidence type="ECO:0000313" key="3">
    <source>
        <dbReference type="Proteomes" id="UP000192418"/>
    </source>
</evidence>
<keyword evidence="1" id="KW-1133">Transmembrane helix</keyword>
<keyword evidence="3" id="KW-1185">Reference proteome</keyword>
<accession>A0A1W2DD56</accession>
<proteinExistence type="predicted"/>
<keyword evidence="1" id="KW-0812">Transmembrane</keyword>
<evidence type="ECO:0000313" key="2">
    <source>
        <dbReference type="EMBL" id="SMC95479.1"/>
    </source>
</evidence>